<dbReference type="Proteomes" id="UP000663860">
    <property type="component" value="Unassembled WGS sequence"/>
</dbReference>
<organism evidence="1 3">
    <name type="scientific">Adineta steineri</name>
    <dbReference type="NCBI Taxonomy" id="433720"/>
    <lineage>
        <taxon>Eukaryota</taxon>
        <taxon>Metazoa</taxon>
        <taxon>Spiralia</taxon>
        <taxon>Gnathifera</taxon>
        <taxon>Rotifera</taxon>
        <taxon>Eurotatoria</taxon>
        <taxon>Bdelloidea</taxon>
        <taxon>Adinetida</taxon>
        <taxon>Adinetidae</taxon>
        <taxon>Adineta</taxon>
    </lineage>
</organism>
<evidence type="ECO:0000313" key="3">
    <source>
        <dbReference type="Proteomes" id="UP000663860"/>
    </source>
</evidence>
<proteinExistence type="predicted"/>
<dbReference type="EMBL" id="CAJNOE010000006">
    <property type="protein sequence ID" value="CAF0717275.1"/>
    <property type="molecule type" value="Genomic_DNA"/>
</dbReference>
<protein>
    <submittedName>
        <fullName evidence="1">Uncharacterized protein</fullName>
    </submittedName>
</protein>
<gene>
    <name evidence="1" type="ORF">IZO911_LOCUS1295</name>
    <name evidence="2" type="ORF">KXQ929_LOCUS745</name>
</gene>
<name>A0A813MJE5_9BILA</name>
<evidence type="ECO:0000313" key="2">
    <source>
        <dbReference type="EMBL" id="CAF3513491.1"/>
    </source>
</evidence>
<comment type="caution">
    <text evidence="1">The sequence shown here is derived from an EMBL/GenBank/DDBJ whole genome shotgun (WGS) entry which is preliminary data.</text>
</comment>
<sequence length="97" mass="11021">MSSDESSLFKSLTDEDKELFNSYREAINIRLHEVFPDVPVDFYLQPISICQQIGCGTFYTYKVALPDNQTADVAFHLGGRRVQPLVGPPHFEITKNN</sequence>
<evidence type="ECO:0000313" key="1">
    <source>
        <dbReference type="EMBL" id="CAF0717275.1"/>
    </source>
</evidence>
<reference evidence="1" key="1">
    <citation type="submission" date="2021-02" db="EMBL/GenBank/DDBJ databases">
        <authorList>
            <person name="Nowell W R."/>
        </authorList>
    </citation>
    <scope>NUCLEOTIDE SEQUENCE</scope>
</reference>
<dbReference type="AlphaFoldDB" id="A0A813MJE5"/>
<accession>A0A813MJE5</accession>
<dbReference type="EMBL" id="CAJOBB010000018">
    <property type="protein sequence ID" value="CAF3513491.1"/>
    <property type="molecule type" value="Genomic_DNA"/>
</dbReference>
<dbReference type="Proteomes" id="UP000663868">
    <property type="component" value="Unassembled WGS sequence"/>
</dbReference>